<evidence type="ECO:0000256" key="1">
    <source>
        <dbReference type="SAM" id="Phobius"/>
    </source>
</evidence>
<protein>
    <submittedName>
        <fullName evidence="2">Uncharacterized protein</fullName>
    </submittedName>
</protein>
<keyword evidence="1" id="KW-1133">Transmembrane helix</keyword>
<gene>
    <name evidence="2" type="ORF">BpHYR1_017408</name>
</gene>
<evidence type="ECO:0000313" key="3">
    <source>
        <dbReference type="Proteomes" id="UP000276133"/>
    </source>
</evidence>
<dbReference type="EMBL" id="REGN01010810">
    <property type="protein sequence ID" value="RMZ98379.1"/>
    <property type="molecule type" value="Genomic_DNA"/>
</dbReference>
<name>A0A3M7PH52_BRAPC</name>
<accession>A0A3M7PH52</accession>
<keyword evidence="3" id="KW-1185">Reference proteome</keyword>
<keyword evidence="1" id="KW-0812">Transmembrane</keyword>
<sequence length="64" mass="7018">MKNTAIKCNILCCTFFSKKGATKYVAIFFREFFLGLPLPLFSGASPFLLISLLVDACTTFSASL</sequence>
<dbReference type="AlphaFoldDB" id="A0A3M7PH52"/>
<proteinExistence type="predicted"/>
<reference evidence="2 3" key="1">
    <citation type="journal article" date="2018" name="Sci. Rep.">
        <title>Genomic signatures of local adaptation to the degree of environmental predictability in rotifers.</title>
        <authorList>
            <person name="Franch-Gras L."/>
            <person name="Hahn C."/>
            <person name="Garcia-Roger E.M."/>
            <person name="Carmona M.J."/>
            <person name="Serra M."/>
            <person name="Gomez A."/>
        </authorList>
    </citation>
    <scope>NUCLEOTIDE SEQUENCE [LARGE SCALE GENOMIC DNA]</scope>
    <source>
        <strain evidence="2">HYR1</strain>
    </source>
</reference>
<dbReference type="Proteomes" id="UP000276133">
    <property type="component" value="Unassembled WGS sequence"/>
</dbReference>
<organism evidence="2 3">
    <name type="scientific">Brachionus plicatilis</name>
    <name type="common">Marine rotifer</name>
    <name type="synonym">Brachionus muelleri</name>
    <dbReference type="NCBI Taxonomy" id="10195"/>
    <lineage>
        <taxon>Eukaryota</taxon>
        <taxon>Metazoa</taxon>
        <taxon>Spiralia</taxon>
        <taxon>Gnathifera</taxon>
        <taxon>Rotifera</taxon>
        <taxon>Eurotatoria</taxon>
        <taxon>Monogononta</taxon>
        <taxon>Pseudotrocha</taxon>
        <taxon>Ploima</taxon>
        <taxon>Brachionidae</taxon>
        <taxon>Brachionus</taxon>
    </lineage>
</organism>
<evidence type="ECO:0000313" key="2">
    <source>
        <dbReference type="EMBL" id="RMZ98379.1"/>
    </source>
</evidence>
<feature type="transmembrane region" description="Helical" evidence="1">
    <location>
        <begin position="32"/>
        <end position="54"/>
    </location>
</feature>
<comment type="caution">
    <text evidence="2">The sequence shown here is derived from an EMBL/GenBank/DDBJ whole genome shotgun (WGS) entry which is preliminary data.</text>
</comment>
<keyword evidence="1" id="KW-0472">Membrane</keyword>